<organism evidence="7 8">
    <name type="scientific">Mariniplasma anaerobium</name>
    <dbReference type="NCBI Taxonomy" id="2735436"/>
    <lineage>
        <taxon>Bacteria</taxon>
        <taxon>Bacillati</taxon>
        <taxon>Mycoplasmatota</taxon>
        <taxon>Mollicutes</taxon>
        <taxon>Acholeplasmatales</taxon>
        <taxon>Acholeplasmataceae</taxon>
        <taxon>Mariniplasma</taxon>
    </lineage>
</organism>
<dbReference type="GO" id="GO:0016020">
    <property type="term" value="C:membrane"/>
    <property type="evidence" value="ECO:0007669"/>
    <property type="project" value="UniProtKB-SubCell"/>
</dbReference>
<dbReference type="Pfam" id="PF12698">
    <property type="entry name" value="ABC2_membrane_3"/>
    <property type="match status" value="1"/>
</dbReference>
<evidence type="ECO:0000256" key="2">
    <source>
        <dbReference type="ARBA" id="ARBA00022692"/>
    </source>
</evidence>
<dbReference type="AlphaFoldDB" id="A0A7R7ZFG6"/>
<protein>
    <recommendedName>
        <fullName evidence="6">ABC-2 type transporter transmembrane domain-containing protein</fullName>
    </recommendedName>
</protein>
<evidence type="ECO:0000256" key="3">
    <source>
        <dbReference type="ARBA" id="ARBA00022989"/>
    </source>
</evidence>
<accession>A0A7R7ZFG6</accession>
<feature type="transmembrane region" description="Helical" evidence="5">
    <location>
        <begin position="127"/>
        <end position="147"/>
    </location>
</feature>
<feature type="transmembrane region" description="Helical" evidence="5">
    <location>
        <begin position="100"/>
        <end position="120"/>
    </location>
</feature>
<evidence type="ECO:0000259" key="6">
    <source>
        <dbReference type="Pfam" id="PF12698"/>
    </source>
</evidence>
<proteinExistence type="predicted"/>
<comment type="subcellular location">
    <subcellularLocation>
        <location evidence="1">Membrane</location>
        <topology evidence="1">Multi-pass membrane protein</topology>
    </subcellularLocation>
</comment>
<evidence type="ECO:0000256" key="5">
    <source>
        <dbReference type="SAM" id="Phobius"/>
    </source>
</evidence>
<feature type="transmembrane region" description="Helical" evidence="5">
    <location>
        <begin position="37"/>
        <end position="58"/>
    </location>
</feature>
<feature type="transmembrane region" description="Helical" evidence="5">
    <location>
        <begin position="153"/>
        <end position="172"/>
    </location>
</feature>
<keyword evidence="2 5" id="KW-0812">Transmembrane</keyword>
<dbReference type="GO" id="GO:0140359">
    <property type="term" value="F:ABC-type transporter activity"/>
    <property type="evidence" value="ECO:0007669"/>
    <property type="project" value="InterPro"/>
</dbReference>
<dbReference type="Proteomes" id="UP000620133">
    <property type="component" value="Chromosome"/>
</dbReference>
<gene>
    <name evidence="7" type="ORF">MPAN_011280</name>
</gene>
<evidence type="ECO:0000313" key="7">
    <source>
        <dbReference type="EMBL" id="BCR36235.1"/>
    </source>
</evidence>
<keyword evidence="8" id="KW-1185">Reference proteome</keyword>
<dbReference type="KEGG" id="manr:MPAN_011280"/>
<name>A0A7R7ZFG6_9MOLU</name>
<dbReference type="InterPro" id="IPR013525">
    <property type="entry name" value="ABC2_TM"/>
</dbReference>
<reference evidence="7" key="1">
    <citation type="submission" date="2021-01" db="EMBL/GenBank/DDBJ databases">
        <title>Draft genome sequence of Acholeplasmataceae bacterium strain Mahy22.</title>
        <authorList>
            <person name="Watanabe M."/>
            <person name="Kojima H."/>
            <person name="Fukui M."/>
        </authorList>
    </citation>
    <scope>NUCLEOTIDE SEQUENCE</scope>
    <source>
        <strain evidence="7">Mahy22</strain>
    </source>
</reference>
<evidence type="ECO:0000313" key="8">
    <source>
        <dbReference type="Proteomes" id="UP000620133"/>
    </source>
</evidence>
<keyword evidence="3 5" id="KW-1133">Transmembrane helix</keyword>
<evidence type="ECO:0000256" key="1">
    <source>
        <dbReference type="ARBA" id="ARBA00004141"/>
    </source>
</evidence>
<keyword evidence="4 5" id="KW-0472">Membrane</keyword>
<evidence type="ECO:0000256" key="4">
    <source>
        <dbReference type="ARBA" id="ARBA00023136"/>
    </source>
</evidence>
<dbReference type="EMBL" id="AP024412">
    <property type="protein sequence ID" value="BCR36235.1"/>
    <property type="molecule type" value="Genomic_DNA"/>
</dbReference>
<sequence>MAIMYIGAMMFFEKTESTISTMLVTPVTNSDLVLSKVIANTIHLLISSMLIIIVFFFIKNVDVNWLWIIVALILSVSFHSLLGFAFSYHTKDFTSMLVGVMIYSFVFLIPPTLNFFNILFKGEVWEYILLIFPTQASIKLIEVGFGAPIEAKFFISLAVIVIGGLALYKYYVLPKFKDYAAKQSGV</sequence>
<feature type="domain" description="ABC-2 type transporter transmembrane" evidence="6">
    <location>
        <begin position="2"/>
        <end position="166"/>
    </location>
</feature>
<feature type="transmembrane region" description="Helical" evidence="5">
    <location>
        <begin position="65"/>
        <end position="88"/>
    </location>
</feature>